<gene>
    <name evidence="2" type="ORF">GCM10008106_16500</name>
</gene>
<keyword evidence="3" id="KW-1185">Reference proteome</keyword>
<dbReference type="PANTHER" id="PTHR37318">
    <property type="entry name" value="BSL7504 PROTEIN"/>
    <property type="match status" value="1"/>
</dbReference>
<reference evidence="2" key="1">
    <citation type="journal article" date="2014" name="Int. J. Syst. Evol. Microbiol.">
        <title>Complete genome sequence of Corynebacterium casei LMG S-19264T (=DSM 44701T), isolated from a smear-ripened cheese.</title>
        <authorList>
            <consortium name="US DOE Joint Genome Institute (JGI-PGF)"/>
            <person name="Walter F."/>
            <person name="Albersmeier A."/>
            <person name="Kalinowski J."/>
            <person name="Ruckert C."/>
        </authorList>
    </citation>
    <scope>NUCLEOTIDE SEQUENCE</scope>
    <source>
        <strain evidence="2">KCTC 23224</strain>
    </source>
</reference>
<evidence type="ECO:0000259" key="1">
    <source>
        <dbReference type="Pfam" id="PF13601"/>
    </source>
</evidence>
<dbReference type="InterPro" id="IPR036390">
    <property type="entry name" value="WH_DNA-bd_sf"/>
</dbReference>
<accession>A0A8J3G5H1</accession>
<dbReference type="SUPFAM" id="SSF46785">
    <property type="entry name" value="Winged helix' DNA-binding domain"/>
    <property type="match status" value="1"/>
</dbReference>
<dbReference type="Gene3D" id="1.10.10.10">
    <property type="entry name" value="Winged helix-like DNA-binding domain superfamily/Winged helix DNA-binding domain"/>
    <property type="match status" value="1"/>
</dbReference>
<organism evidence="2 3">
    <name type="scientific">Mongoliitalea lutea</name>
    <dbReference type="NCBI Taxonomy" id="849756"/>
    <lineage>
        <taxon>Bacteria</taxon>
        <taxon>Pseudomonadati</taxon>
        <taxon>Bacteroidota</taxon>
        <taxon>Cytophagia</taxon>
        <taxon>Cytophagales</taxon>
        <taxon>Cyclobacteriaceae</taxon>
        <taxon>Mongoliitalea</taxon>
    </lineage>
</organism>
<dbReference type="Pfam" id="PF13601">
    <property type="entry name" value="HTH_34"/>
    <property type="match status" value="1"/>
</dbReference>
<protein>
    <submittedName>
        <fullName evidence="2">Transcriptional regulator</fullName>
    </submittedName>
</protein>
<feature type="domain" description="Winged helix DNA-binding" evidence="1">
    <location>
        <begin position="17"/>
        <end position="95"/>
    </location>
</feature>
<dbReference type="PANTHER" id="PTHR37318:SF1">
    <property type="entry name" value="BSL7504 PROTEIN"/>
    <property type="match status" value="1"/>
</dbReference>
<comment type="caution">
    <text evidence="2">The sequence shown here is derived from an EMBL/GenBank/DDBJ whole genome shotgun (WGS) entry which is preliminary data.</text>
</comment>
<dbReference type="InterPro" id="IPR027395">
    <property type="entry name" value="WH_DNA-bd_dom"/>
</dbReference>
<name>A0A8J3G5H1_9BACT</name>
<dbReference type="Proteomes" id="UP000642809">
    <property type="component" value="Unassembled WGS sequence"/>
</dbReference>
<dbReference type="AlphaFoldDB" id="A0A8J3G5H1"/>
<dbReference type="EMBL" id="BMYF01000008">
    <property type="protein sequence ID" value="GHB35710.1"/>
    <property type="molecule type" value="Genomic_DNA"/>
</dbReference>
<reference evidence="2" key="2">
    <citation type="submission" date="2020-09" db="EMBL/GenBank/DDBJ databases">
        <authorList>
            <person name="Sun Q."/>
            <person name="Kim S."/>
        </authorList>
    </citation>
    <scope>NUCLEOTIDE SEQUENCE</scope>
    <source>
        <strain evidence="2">KCTC 23224</strain>
    </source>
</reference>
<evidence type="ECO:0000313" key="3">
    <source>
        <dbReference type="Proteomes" id="UP000642809"/>
    </source>
</evidence>
<dbReference type="InterPro" id="IPR036388">
    <property type="entry name" value="WH-like_DNA-bd_sf"/>
</dbReference>
<sequence>MTAKSEVMYDKAFENIVRLRIMSVLMVNESYDFNAFKELLEVTDGNLASHLRYLEKQAYIRVEKSFVGRKPQTNYSASPAGEEAFRKHLNYLEVLINENKT</sequence>
<proteinExistence type="predicted"/>
<evidence type="ECO:0000313" key="2">
    <source>
        <dbReference type="EMBL" id="GHB35710.1"/>
    </source>
</evidence>